<protein>
    <submittedName>
        <fullName evidence="4">Integrase</fullName>
    </submittedName>
</protein>
<feature type="region of interest" description="Disordered" evidence="1">
    <location>
        <begin position="1"/>
        <end position="39"/>
    </location>
</feature>
<proteinExistence type="predicted"/>
<evidence type="ECO:0000256" key="1">
    <source>
        <dbReference type="SAM" id="MobiDB-lite"/>
    </source>
</evidence>
<dbReference type="Proteomes" id="UP000282613">
    <property type="component" value="Unassembled WGS sequence"/>
</dbReference>
<feature type="compositionally biased region" description="Basic and acidic residues" evidence="1">
    <location>
        <begin position="20"/>
        <end position="33"/>
    </location>
</feature>
<dbReference type="EMBL" id="UYRS01018904">
    <property type="protein sequence ID" value="VDK41101.1"/>
    <property type="molecule type" value="Genomic_DNA"/>
</dbReference>
<evidence type="ECO:0000313" key="4">
    <source>
        <dbReference type="WBParaSite" id="TASK_0000882901-mRNA-1"/>
    </source>
</evidence>
<dbReference type="AlphaFoldDB" id="A0A0R3WDI5"/>
<keyword evidence="3" id="KW-1185">Reference proteome</keyword>
<evidence type="ECO:0000313" key="3">
    <source>
        <dbReference type="Proteomes" id="UP000282613"/>
    </source>
</evidence>
<evidence type="ECO:0000313" key="2">
    <source>
        <dbReference type="EMBL" id="VDK41101.1"/>
    </source>
</evidence>
<dbReference type="WBParaSite" id="TASK_0000882901-mRNA-1">
    <property type="protein sequence ID" value="TASK_0000882901-mRNA-1"/>
    <property type="gene ID" value="TASK_0000882901"/>
</dbReference>
<accession>A0A0R3WDI5</accession>
<reference evidence="4" key="1">
    <citation type="submission" date="2017-02" db="UniProtKB">
        <authorList>
            <consortium name="WormBaseParasite"/>
        </authorList>
    </citation>
    <scope>IDENTIFICATION</scope>
</reference>
<gene>
    <name evidence="2" type="ORF">TASK_LOCUS8830</name>
</gene>
<organism evidence="4">
    <name type="scientific">Taenia asiatica</name>
    <name type="common">Asian tapeworm</name>
    <dbReference type="NCBI Taxonomy" id="60517"/>
    <lineage>
        <taxon>Eukaryota</taxon>
        <taxon>Metazoa</taxon>
        <taxon>Spiralia</taxon>
        <taxon>Lophotrochozoa</taxon>
        <taxon>Platyhelminthes</taxon>
        <taxon>Cestoda</taxon>
        <taxon>Eucestoda</taxon>
        <taxon>Cyclophyllidea</taxon>
        <taxon>Taeniidae</taxon>
        <taxon>Taenia</taxon>
    </lineage>
</organism>
<name>A0A0R3WDI5_TAEAS</name>
<sequence length="39" mass="4367">MRIGREWRHTSAHALTHAYSKGERGRTGKRSGDEEASLA</sequence>
<reference evidence="2 3" key="2">
    <citation type="submission" date="2018-11" db="EMBL/GenBank/DDBJ databases">
        <authorList>
            <consortium name="Pathogen Informatics"/>
        </authorList>
    </citation>
    <scope>NUCLEOTIDE SEQUENCE [LARGE SCALE GENOMIC DNA]</scope>
</reference>